<dbReference type="GO" id="GO:0006412">
    <property type="term" value="P:translation"/>
    <property type="evidence" value="ECO:0007669"/>
    <property type="project" value="InterPro"/>
</dbReference>
<feature type="non-terminal residue" evidence="5">
    <location>
        <position position="120"/>
    </location>
</feature>
<evidence type="ECO:0000256" key="2">
    <source>
        <dbReference type="ARBA" id="ARBA00022980"/>
    </source>
</evidence>
<proteinExistence type="predicted"/>
<keyword evidence="1" id="KW-0862">Zinc</keyword>
<dbReference type="GO" id="GO:0003735">
    <property type="term" value="F:structural constituent of ribosome"/>
    <property type="evidence" value="ECO:0007669"/>
    <property type="project" value="InterPro"/>
</dbReference>
<dbReference type="GO" id="GO:1990904">
    <property type="term" value="C:ribonucleoprotein complex"/>
    <property type="evidence" value="ECO:0007669"/>
    <property type="project" value="UniProtKB-KW"/>
</dbReference>
<evidence type="ECO:0000256" key="1">
    <source>
        <dbReference type="ARBA" id="ARBA00022833"/>
    </source>
</evidence>
<protein>
    <submittedName>
        <fullName evidence="5">RS27 protein</fullName>
    </submittedName>
</protein>
<keyword evidence="6" id="KW-1185">Reference proteome</keyword>
<dbReference type="InterPro" id="IPR023407">
    <property type="entry name" value="Ribosomal_eS27_Zn-bd_dom_sf"/>
</dbReference>
<feature type="non-terminal residue" evidence="5">
    <location>
        <position position="1"/>
    </location>
</feature>
<reference evidence="5 6" key="1">
    <citation type="journal article" date="2021" name="Cell">
        <title>Tracing the genetic footprints of vertebrate landing in non-teleost ray-finned fishes.</title>
        <authorList>
            <person name="Bi X."/>
            <person name="Wang K."/>
            <person name="Yang L."/>
            <person name="Pan H."/>
            <person name="Jiang H."/>
            <person name="Wei Q."/>
            <person name="Fang M."/>
            <person name="Yu H."/>
            <person name="Zhu C."/>
            <person name="Cai Y."/>
            <person name="He Y."/>
            <person name="Gan X."/>
            <person name="Zeng H."/>
            <person name="Yu D."/>
            <person name="Zhu Y."/>
            <person name="Jiang H."/>
            <person name="Qiu Q."/>
            <person name="Yang H."/>
            <person name="Zhang Y.E."/>
            <person name="Wang W."/>
            <person name="Zhu M."/>
            <person name="He S."/>
            <person name="Zhang G."/>
        </authorList>
    </citation>
    <scope>NUCLEOTIDE SEQUENCE [LARGE SCALE GENOMIC DNA]</scope>
    <source>
        <strain evidence="5">Bchr_013</strain>
    </source>
</reference>
<evidence type="ECO:0000313" key="6">
    <source>
        <dbReference type="Proteomes" id="UP000886611"/>
    </source>
</evidence>
<dbReference type="Gene3D" id="2.20.25.100">
    <property type="entry name" value="Zn-binding ribosomal proteins"/>
    <property type="match status" value="1"/>
</dbReference>
<comment type="caution">
    <text evidence="5">The sequence shown here is derived from an EMBL/GenBank/DDBJ whole genome shotgun (WGS) entry which is preliminary data.</text>
</comment>
<evidence type="ECO:0000256" key="4">
    <source>
        <dbReference type="SAM" id="MobiDB-lite"/>
    </source>
</evidence>
<sequence length="120" mass="13810">MQLHLIIMASSPLHPLLPLPVSKPRWFILELGFRFFLLFGSGLKHAKMPLAKDLLHPSPEEEKRKHKKKRLVQSPNSYFMDVKCPGKLEETSLTASNTNSNFEELLELEDALIRKLLHVL</sequence>
<name>A0A8X7X968_POLSE</name>
<feature type="compositionally biased region" description="Basic and acidic residues" evidence="4">
    <location>
        <begin position="54"/>
        <end position="63"/>
    </location>
</feature>
<keyword evidence="2" id="KW-0689">Ribosomal protein</keyword>
<dbReference type="EMBL" id="JAATIS010004040">
    <property type="protein sequence ID" value="KAG2463210.1"/>
    <property type="molecule type" value="Genomic_DNA"/>
</dbReference>
<dbReference type="AlphaFoldDB" id="A0A8X7X968"/>
<organism evidence="5 6">
    <name type="scientific">Polypterus senegalus</name>
    <name type="common">Senegal bichir</name>
    <dbReference type="NCBI Taxonomy" id="55291"/>
    <lineage>
        <taxon>Eukaryota</taxon>
        <taxon>Metazoa</taxon>
        <taxon>Chordata</taxon>
        <taxon>Craniata</taxon>
        <taxon>Vertebrata</taxon>
        <taxon>Euteleostomi</taxon>
        <taxon>Actinopterygii</taxon>
        <taxon>Polypteriformes</taxon>
        <taxon>Polypteridae</taxon>
        <taxon>Polypterus</taxon>
    </lineage>
</organism>
<dbReference type="GO" id="GO:0005840">
    <property type="term" value="C:ribosome"/>
    <property type="evidence" value="ECO:0007669"/>
    <property type="project" value="UniProtKB-KW"/>
</dbReference>
<accession>A0A8X7X968</accession>
<evidence type="ECO:0000313" key="5">
    <source>
        <dbReference type="EMBL" id="KAG2463210.1"/>
    </source>
</evidence>
<feature type="region of interest" description="Disordered" evidence="4">
    <location>
        <begin position="54"/>
        <end position="74"/>
    </location>
</feature>
<dbReference type="InterPro" id="IPR000592">
    <property type="entry name" value="Ribosomal_eS27"/>
</dbReference>
<dbReference type="PANTHER" id="PTHR11594">
    <property type="entry name" value="40S RIBOSOMAL PROTEIN S27"/>
    <property type="match status" value="1"/>
</dbReference>
<gene>
    <name evidence="5" type="primary">Rps27</name>
    <name evidence="5" type="ORF">GTO96_0001304</name>
</gene>
<dbReference type="Proteomes" id="UP000886611">
    <property type="component" value="Unassembled WGS sequence"/>
</dbReference>
<evidence type="ECO:0000256" key="3">
    <source>
        <dbReference type="ARBA" id="ARBA00023274"/>
    </source>
</evidence>
<keyword evidence="3" id="KW-0687">Ribonucleoprotein</keyword>